<proteinExistence type="predicted"/>
<accession>A0ABR1Z9T8</accession>
<evidence type="ECO:0000313" key="2">
    <source>
        <dbReference type="EMBL" id="KAK8476438.1"/>
    </source>
</evidence>
<feature type="chain" id="PRO_5046934922" description="Transmembrane protein" evidence="1">
    <location>
        <begin position="31"/>
        <end position="73"/>
    </location>
</feature>
<evidence type="ECO:0000313" key="3">
    <source>
        <dbReference type="Proteomes" id="UP001396334"/>
    </source>
</evidence>
<dbReference type="Proteomes" id="UP001396334">
    <property type="component" value="Unassembled WGS sequence"/>
</dbReference>
<evidence type="ECO:0000256" key="1">
    <source>
        <dbReference type="SAM" id="SignalP"/>
    </source>
</evidence>
<dbReference type="EMBL" id="JBBPBN010002241">
    <property type="protein sequence ID" value="KAK8476438.1"/>
    <property type="molecule type" value="Genomic_DNA"/>
</dbReference>
<evidence type="ECO:0008006" key="4">
    <source>
        <dbReference type="Google" id="ProtNLM"/>
    </source>
</evidence>
<reference evidence="2 3" key="1">
    <citation type="journal article" date="2024" name="G3 (Bethesda)">
        <title>Genome assembly of Hibiscus sabdariffa L. provides insights into metabolisms of medicinal natural products.</title>
        <authorList>
            <person name="Kim T."/>
        </authorList>
    </citation>
    <scope>NUCLEOTIDE SEQUENCE [LARGE SCALE GENOMIC DNA]</scope>
    <source>
        <strain evidence="2">TK-2024</strain>
        <tissue evidence="2">Old leaves</tissue>
    </source>
</reference>
<sequence length="73" mass="7835">MALIQSSSKVKLVLIFLAIMVLMSSSSTTAAVIPRDFILKPLNLGRRVLARYYYSPPSAYPGPNGGGGFPCCK</sequence>
<organism evidence="2 3">
    <name type="scientific">Hibiscus sabdariffa</name>
    <name type="common">roselle</name>
    <dbReference type="NCBI Taxonomy" id="183260"/>
    <lineage>
        <taxon>Eukaryota</taxon>
        <taxon>Viridiplantae</taxon>
        <taxon>Streptophyta</taxon>
        <taxon>Embryophyta</taxon>
        <taxon>Tracheophyta</taxon>
        <taxon>Spermatophyta</taxon>
        <taxon>Magnoliopsida</taxon>
        <taxon>eudicotyledons</taxon>
        <taxon>Gunneridae</taxon>
        <taxon>Pentapetalae</taxon>
        <taxon>rosids</taxon>
        <taxon>malvids</taxon>
        <taxon>Malvales</taxon>
        <taxon>Malvaceae</taxon>
        <taxon>Malvoideae</taxon>
        <taxon>Hibiscus</taxon>
    </lineage>
</organism>
<keyword evidence="3" id="KW-1185">Reference proteome</keyword>
<comment type="caution">
    <text evidence="2">The sequence shown here is derived from an EMBL/GenBank/DDBJ whole genome shotgun (WGS) entry which is preliminary data.</text>
</comment>
<feature type="signal peptide" evidence="1">
    <location>
        <begin position="1"/>
        <end position="30"/>
    </location>
</feature>
<keyword evidence="1" id="KW-0732">Signal</keyword>
<gene>
    <name evidence="2" type="ORF">V6N11_069367</name>
</gene>
<protein>
    <recommendedName>
        <fullName evidence="4">Transmembrane protein</fullName>
    </recommendedName>
</protein>
<name>A0ABR1Z9T8_9ROSI</name>